<keyword evidence="1" id="KW-0732">Signal</keyword>
<sequence>MIHPRSLSPVRIPSPTPESPMTRFARTALAFGLALSLAPLAQAADLPDARRLIDAHIAATGGKEVYAKYGEGTTKVQMEIVENGMKLDMTLYGRGSDRLSVMSIPGAGDFRSGYSGGVAWGMDPMNGPRLLEGKERDQQIEQSDARIALHDPAVIASAKTVGLSDSEGRPCYRVEIKWVSGRESAECYGTEDGLLLSSESTVTTPMGDLKQVSHMSDYKAFGAIKVPAKTKSQAAGMTQLITIVSIDPTAPDATLFALPTAIDALVKKQTGTQAGSEK</sequence>
<evidence type="ECO:0000256" key="1">
    <source>
        <dbReference type="SAM" id="SignalP"/>
    </source>
</evidence>
<feature type="signal peptide" evidence="1">
    <location>
        <begin position="1"/>
        <end position="43"/>
    </location>
</feature>
<comment type="caution">
    <text evidence="2">The sequence shown here is derived from an EMBL/GenBank/DDBJ whole genome shotgun (WGS) entry which is preliminary data.</text>
</comment>
<feature type="chain" id="PRO_5046769142" description="DUF4412 domain-containing protein" evidence="1">
    <location>
        <begin position="44"/>
        <end position="278"/>
    </location>
</feature>
<proteinExistence type="predicted"/>
<organism evidence="2 3">
    <name type="scientific">Lysobacter hankyongensis</name>
    <dbReference type="NCBI Taxonomy" id="1176535"/>
    <lineage>
        <taxon>Bacteria</taxon>
        <taxon>Pseudomonadati</taxon>
        <taxon>Pseudomonadota</taxon>
        <taxon>Gammaproteobacteria</taxon>
        <taxon>Lysobacterales</taxon>
        <taxon>Lysobacteraceae</taxon>
        <taxon>Lysobacter</taxon>
    </lineage>
</organism>
<evidence type="ECO:0000313" key="2">
    <source>
        <dbReference type="EMBL" id="GAA4792948.1"/>
    </source>
</evidence>
<reference evidence="3" key="1">
    <citation type="journal article" date="2019" name="Int. J. Syst. Evol. Microbiol.">
        <title>The Global Catalogue of Microorganisms (GCM) 10K type strain sequencing project: providing services to taxonomists for standard genome sequencing and annotation.</title>
        <authorList>
            <consortium name="The Broad Institute Genomics Platform"/>
            <consortium name="The Broad Institute Genome Sequencing Center for Infectious Disease"/>
            <person name="Wu L."/>
            <person name="Ma J."/>
        </authorList>
    </citation>
    <scope>NUCLEOTIDE SEQUENCE [LARGE SCALE GENOMIC DNA]</scope>
    <source>
        <strain evidence="3">JCM 18204</strain>
    </source>
</reference>
<evidence type="ECO:0000313" key="3">
    <source>
        <dbReference type="Proteomes" id="UP001499959"/>
    </source>
</evidence>
<protein>
    <recommendedName>
        <fullName evidence="4">DUF4412 domain-containing protein</fullName>
    </recommendedName>
</protein>
<dbReference type="EMBL" id="BAABJE010000007">
    <property type="protein sequence ID" value="GAA4792948.1"/>
    <property type="molecule type" value="Genomic_DNA"/>
</dbReference>
<gene>
    <name evidence="2" type="ORF">GCM10023307_18050</name>
</gene>
<dbReference type="Proteomes" id="UP001499959">
    <property type="component" value="Unassembled WGS sequence"/>
</dbReference>
<accession>A0ABP9BEB7</accession>
<evidence type="ECO:0008006" key="4">
    <source>
        <dbReference type="Google" id="ProtNLM"/>
    </source>
</evidence>
<keyword evidence="3" id="KW-1185">Reference proteome</keyword>
<name>A0ABP9BEB7_9GAMM</name>